<dbReference type="InterPro" id="IPR003661">
    <property type="entry name" value="HisK_dim/P_dom"/>
</dbReference>
<evidence type="ECO:0000256" key="6">
    <source>
        <dbReference type="ARBA" id="ARBA00023012"/>
    </source>
</evidence>
<feature type="domain" description="PAS" evidence="8">
    <location>
        <begin position="145"/>
        <end position="181"/>
    </location>
</feature>
<dbReference type="PROSITE" id="PS50112">
    <property type="entry name" value="PAS"/>
    <property type="match status" value="1"/>
</dbReference>
<evidence type="ECO:0000259" key="7">
    <source>
        <dbReference type="PROSITE" id="PS50109"/>
    </source>
</evidence>
<gene>
    <name evidence="9" type="ORF">ABSL23_10815</name>
</gene>
<dbReference type="InterPro" id="IPR036097">
    <property type="entry name" value="HisK_dim/P_sf"/>
</dbReference>
<dbReference type="PROSITE" id="PS50109">
    <property type="entry name" value="HIS_KIN"/>
    <property type="match status" value="1"/>
</dbReference>
<dbReference type="SUPFAM" id="SSF47384">
    <property type="entry name" value="Homodimeric domain of signal transducing histidine kinase"/>
    <property type="match status" value="1"/>
</dbReference>
<dbReference type="AlphaFoldDB" id="A0AAU8CAP7"/>
<comment type="catalytic activity">
    <reaction evidence="1">
        <text>ATP + protein L-histidine = ADP + protein N-phospho-L-histidine.</text>
        <dbReference type="EC" id="2.7.13.3"/>
    </reaction>
</comment>
<dbReference type="InterPro" id="IPR035965">
    <property type="entry name" value="PAS-like_dom_sf"/>
</dbReference>
<dbReference type="InterPro" id="IPR036890">
    <property type="entry name" value="HATPase_C_sf"/>
</dbReference>
<dbReference type="NCBIfam" id="TIGR00229">
    <property type="entry name" value="sensory_box"/>
    <property type="match status" value="1"/>
</dbReference>
<dbReference type="InterPro" id="IPR000014">
    <property type="entry name" value="PAS"/>
</dbReference>
<dbReference type="Gene3D" id="3.30.565.10">
    <property type="entry name" value="Histidine kinase-like ATPase, C-terminal domain"/>
    <property type="match status" value="1"/>
</dbReference>
<accession>A0AAU8CAP7</accession>
<dbReference type="EMBL" id="CP159204">
    <property type="protein sequence ID" value="XCF15731.1"/>
    <property type="molecule type" value="Genomic_DNA"/>
</dbReference>
<dbReference type="PANTHER" id="PTHR43711">
    <property type="entry name" value="TWO-COMPONENT HISTIDINE KINASE"/>
    <property type="match status" value="1"/>
</dbReference>
<dbReference type="GO" id="GO:0000155">
    <property type="term" value="F:phosphorelay sensor kinase activity"/>
    <property type="evidence" value="ECO:0007669"/>
    <property type="project" value="InterPro"/>
</dbReference>
<proteinExistence type="predicted"/>
<sequence length="483" mass="51794">MSEHGDERLSDAVFADDERLCVGVVLEHDQNRALLTEWLDGTYDVLAPGADGVTLAALAERADLLLLDERAYERHAEWVADYREREASLFSPVLLLASSDELRAAADVWSDVDDVVSVPVEKAVLHARIDGLLSRRALSRELAASEDRFRTLFETSPDPAIVVDADRVVVDSNAAFRDLVGATGSCHGRPLDGFDAFTAEAIETMCATTGGDEDAWSSSAVVPVQTATERRYVECNANDLGTVPGHRILILRDVTERVHHEQELKRQVDRLDEFAGVLAHEIRNPLGIASGWLDQAERTGDPEAFDRVETAHERMDALIGDLLQLARQGSVIGERTSVPLAGLVADSWAGVTTKRATLDVAPELAGRTATGDPDRIGEVFANLFRNAVEHGGPEVTVEVGVTEDGRGVYVADDGAGFGGTDPDQLFESGYTTAKNGTGFGLAIVEQIADAHGWTVTATDAEGGGARFELGGVLDGDDPTAERA</sequence>
<dbReference type="SUPFAM" id="SSF55785">
    <property type="entry name" value="PYP-like sensor domain (PAS domain)"/>
    <property type="match status" value="1"/>
</dbReference>
<evidence type="ECO:0000256" key="3">
    <source>
        <dbReference type="ARBA" id="ARBA00022553"/>
    </source>
</evidence>
<dbReference type="Gene3D" id="1.10.287.130">
    <property type="match status" value="1"/>
</dbReference>
<keyword evidence="5 9" id="KW-0418">Kinase</keyword>
<dbReference type="SUPFAM" id="SSF55874">
    <property type="entry name" value="ATPase domain of HSP90 chaperone/DNA topoisomerase II/histidine kinase"/>
    <property type="match status" value="1"/>
</dbReference>
<dbReference type="KEGG" id="hanx:ABSL23_10815"/>
<dbReference type="CDD" id="cd00082">
    <property type="entry name" value="HisKA"/>
    <property type="match status" value="1"/>
</dbReference>
<dbReference type="InterPro" id="IPR050736">
    <property type="entry name" value="Sensor_HK_Regulatory"/>
</dbReference>
<evidence type="ECO:0000256" key="2">
    <source>
        <dbReference type="ARBA" id="ARBA00012438"/>
    </source>
</evidence>
<dbReference type="SMART" id="SM00387">
    <property type="entry name" value="HATPase_c"/>
    <property type="match status" value="1"/>
</dbReference>
<dbReference type="GeneID" id="91109645"/>
<dbReference type="InterPro" id="IPR003594">
    <property type="entry name" value="HATPase_dom"/>
</dbReference>
<dbReference type="Gene3D" id="3.30.450.20">
    <property type="entry name" value="PAS domain"/>
    <property type="match status" value="1"/>
</dbReference>
<keyword evidence="3" id="KW-0597">Phosphoprotein</keyword>
<keyword evidence="4" id="KW-0808">Transferase</keyword>
<dbReference type="Pfam" id="PF13188">
    <property type="entry name" value="PAS_8"/>
    <property type="match status" value="1"/>
</dbReference>
<dbReference type="SMART" id="SM00388">
    <property type="entry name" value="HisKA"/>
    <property type="match status" value="1"/>
</dbReference>
<protein>
    <recommendedName>
        <fullName evidence="2">histidine kinase</fullName>
        <ecNumber evidence="2">2.7.13.3</ecNumber>
    </recommendedName>
</protein>
<evidence type="ECO:0000256" key="1">
    <source>
        <dbReference type="ARBA" id="ARBA00000085"/>
    </source>
</evidence>
<dbReference type="Pfam" id="PF00512">
    <property type="entry name" value="HisKA"/>
    <property type="match status" value="1"/>
</dbReference>
<keyword evidence="6" id="KW-0902">Two-component regulatory system</keyword>
<evidence type="ECO:0000256" key="4">
    <source>
        <dbReference type="ARBA" id="ARBA00022679"/>
    </source>
</evidence>
<name>A0AAU8CAP7_9EURY</name>
<dbReference type="InterPro" id="IPR005467">
    <property type="entry name" value="His_kinase_dom"/>
</dbReference>
<organism evidence="9">
    <name type="scientific">Halobacterium sp. NMX12-1</name>
    <dbReference type="NCBI Taxonomy" id="3166650"/>
    <lineage>
        <taxon>Archaea</taxon>
        <taxon>Methanobacteriati</taxon>
        <taxon>Methanobacteriota</taxon>
        <taxon>Stenosarchaea group</taxon>
        <taxon>Halobacteria</taxon>
        <taxon>Halobacteriales</taxon>
        <taxon>Halobacteriaceae</taxon>
        <taxon>Halobacterium</taxon>
    </lineage>
</organism>
<dbReference type="PRINTS" id="PR00344">
    <property type="entry name" value="BCTRLSENSOR"/>
</dbReference>
<dbReference type="EC" id="2.7.13.3" evidence="2"/>
<dbReference type="RefSeq" id="WP_353633746.1">
    <property type="nucleotide sequence ID" value="NZ_CP159204.1"/>
</dbReference>
<reference evidence="9" key="1">
    <citation type="submission" date="2024-06" db="EMBL/GenBank/DDBJ databases">
        <title>Genome Sequence of an extremely halophilic archaeon isolated from Permian era halite, Salado Formation, Carlsbad, New Mexico: Halobacterium sp. strain NMX12-1.</title>
        <authorList>
            <person name="Sotoa L."/>
            <person name="DasSarma P."/>
            <person name="Anton B.P."/>
            <person name="Vincze T."/>
            <person name="Verma I."/>
            <person name="Eralp B."/>
            <person name="Powers D.W."/>
            <person name="Dozier B.L."/>
            <person name="Roberts R.J."/>
            <person name="DasSarma S."/>
        </authorList>
    </citation>
    <scope>NUCLEOTIDE SEQUENCE</scope>
    <source>
        <strain evidence="9">NMX12-1</strain>
    </source>
</reference>
<evidence type="ECO:0000313" key="9">
    <source>
        <dbReference type="EMBL" id="XCF15731.1"/>
    </source>
</evidence>
<evidence type="ECO:0000259" key="8">
    <source>
        <dbReference type="PROSITE" id="PS50112"/>
    </source>
</evidence>
<evidence type="ECO:0000256" key="5">
    <source>
        <dbReference type="ARBA" id="ARBA00022777"/>
    </source>
</evidence>
<dbReference type="InterPro" id="IPR004358">
    <property type="entry name" value="Sig_transdc_His_kin-like_C"/>
</dbReference>
<feature type="domain" description="Histidine kinase" evidence="7">
    <location>
        <begin position="277"/>
        <end position="469"/>
    </location>
</feature>
<dbReference type="Pfam" id="PF02518">
    <property type="entry name" value="HATPase_c"/>
    <property type="match status" value="1"/>
</dbReference>
<dbReference type="PANTHER" id="PTHR43711:SF1">
    <property type="entry name" value="HISTIDINE KINASE 1"/>
    <property type="match status" value="1"/>
</dbReference>